<evidence type="ECO:0000259" key="1">
    <source>
        <dbReference type="Pfam" id="PF01541"/>
    </source>
</evidence>
<evidence type="ECO:0008006" key="5">
    <source>
        <dbReference type="Google" id="ProtNLM"/>
    </source>
</evidence>
<evidence type="ECO:0000313" key="4">
    <source>
        <dbReference type="Proteomes" id="UP001162162"/>
    </source>
</evidence>
<dbReference type="InterPro" id="IPR052638">
    <property type="entry name" value="PiggyBac_TE-derived"/>
</dbReference>
<feature type="domain" description="PiggyBac transposable element-derived protein" evidence="2">
    <location>
        <begin position="1"/>
        <end position="84"/>
    </location>
</feature>
<dbReference type="PANTHER" id="PTHR47055">
    <property type="entry name" value="DDE_TNP_1_7 DOMAIN-CONTAINING PROTEIN"/>
    <property type="match status" value="1"/>
</dbReference>
<accession>A0AAV8XQR9</accession>
<dbReference type="InterPro" id="IPR035901">
    <property type="entry name" value="GIY-YIG_endonuc_sf"/>
</dbReference>
<dbReference type="Proteomes" id="UP001162162">
    <property type="component" value="Unassembled WGS sequence"/>
</dbReference>
<dbReference type="Gene3D" id="3.40.1440.10">
    <property type="entry name" value="GIY-YIG endonuclease"/>
    <property type="match status" value="1"/>
</dbReference>
<reference evidence="3" key="1">
    <citation type="journal article" date="2023" name="Insect Mol. Biol.">
        <title>Genome sequencing provides insights into the evolution of gene families encoding plant cell wall-degrading enzymes in longhorned beetles.</title>
        <authorList>
            <person name="Shin N.R."/>
            <person name="Okamura Y."/>
            <person name="Kirsch R."/>
            <person name="Pauchet Y."/>
        </authorList>
    </citation>
    <scope>NUCLEOTIDE SEQUENCE</scope>
    <source>
        <strain evidence="3">AMC_N1</strain>
    </source>
</reference>
<sequence>MSRRRMFWEQRKDKQNILVADALSRDRIEFIMQNLHCCDNDQLDPSDKFIKVRPLFDKLNKTFQEYAPYWEQHNINNNLVYNSKNELQMLLGNPKDKIDNNEKSGIYEISCKNCDQKYIGHTKRSILTRFKEHMAHLKYGRTEKSYVAQYAFDNNHRIVINNLKLIRNVTNIRQLDAFESVTVLTN</sequence>
<dbReference type="Pfam" id="PF01541">
    <property type="entry name" value="GIY-YIG"/>
    <property type="match status" value="1"/>
</dbReference>
<keyword evidence="4" id="KW-1185">Reference proteome</keyword>
<evidence type="ECO:0000259" key="2">
    <source>
        <dbReference type="Pfam" id="PF13843"/>
    </source>
</evidence>
<evidence type="ECO:0000313" key="3">
    <source>
        <dbReference type="EMBL" id="KAJ8941391.1"/>
    </source>
</evidence>
<dbReference type="GO" id="GO:0043565">
    <property type="term" value="F:sequence-specific DNA binding"/>
    <property type="evidence" value="ECO:0007669"/>
    <property type="project" value="TreeGrafter"/>
</dbReference>
<gene>
    <name evidence="3" type="ORF">NQ318_011828</name>
</gene>
<proteinExistence type="predicted"/>
<dbReference type="SUPFAM" id="SSF82771">
    <property type="entry name" value="GIY-YIG endonuclease"/>
    <property type="match status" value="1"/>
</dbReference>
<dbReference type="Pfam" id="PF13843">
    <property type="entry name" value="DDE_Tnp_1_7"/>
    <property type="match status" value="1"/>
</dbReference>
<dbReference type="InterPro" id="IPR029526">
    <property type="entry name" value="PGBD"/>
</dbReference>
<feature type="domain" description="GIY-YIG" evidence="1">
    <location>
        <begin position="104"/>
        <end position="145"/>
    </location>
</feature>
<name>A0AAV8XQR9_9CUCU</name>
<dbReference type="InterPro" id="IPR000305">
    <property type="entry name" value="GIY-YIG_endonuc"/>
</dbReference>
<organism evidence="3 4">
    <name type="scientific">Aromia moschata</name>
    <dbReference type="NCBI Taxonomy" id="1265417"/>
    <lineage>
        <taxon>Eukaryota</taxon>
        <taxon>Metazoa</taxon>
        <taxon>Ecdysozoa</taxon>
        <taxon>Arthropoda</taxon>
        <taxon>Hexapoda</taxon>
        <taxon>Insecta</taxon>
        <taxon>Pterygota</taxon>
        <taxon>Neoptera</taxon>
        <taxon>Endopterygota</taxon>
        <taxon>Coleoptera</taxon>
        <taxon>Polyphaga</taxon>
        <taxon>Cucujiformia</taxon>
        <taxon>Chrysomeloidea</taxon>
        <taxon>Cerambycidae</taxon>
        <taxon>Cerambycinae</taxon>
        <taxon>Callichromatini</taxon>
        <taxon>Aromia</taxon>
    </lineage>
</organism>
<dbReference type="PANTHER" id="PTHR47055:SF3">
    <property type="entry name" value="PHORBOL-ESTER_DAG-TYPE DOMAIN-CONTAINING PROTEIN"/>
    <property type="match status" value="1"/>
</dbReference>
<dbReference type="EMBL" id="JAPWTK010000375">
    <property type="protein sequence ID" value="KAJ8941391.1"/>
    <property type="molecule type" value="Genomic_DNA"/>
</dbReference>
<dbReference type="AlphaFoldDB" id="A0AAV8XQR9"/>
<comment type="caution">
    <text evidence="3">The sequence shown here is derived from an EMBL/GenBank/DDBJ whole genome shotgun (WGS) entry which is preliminary data.</text>
</comment>
<protein>
    <recommendedName>
        <fullName evidence="5">GIY-YIG domain-containing protein</fullName>
    </recommendedName>
</protein>